<name>A0ACC0BCM6_CATRO</name>
<organism evidence="1 2">
    <name type="scientific">Catharanthus roseus</name>
    <name type="common">Madagascar periwinkle</name>
    <name type="synonym">Vinca rosea</name>
    <dbReference type="NCBI Taxonomy" id="4058"/>
    <lineage>
        <taxon>Eukaryota</taxon>
        <taxon>Viridiplantae</taxon>
        <taxon>Streptophyta</taxon>
        <taxon>Embryophyta</taxon>
        <taxon>Tracheophyta</taxon>
        <taxon>Spermatophyta</taxon>
        <taxon>Magnoliopsida</taxon>
        <taxon>eudicotyledons</taxon>
        <taxon>Gunneridae</taxon>
        <taxon>Pentapetalae</taxon>
        <taxon>asterids</taxon>
        <taxon>lamiids</taxon>
        <taxon>Gentianales</taxon>
        <taxon>Apocynaceae</taxon>
        <taxon>Rauvolfioideae</taxon>
        <taxon>Vinceae</taxon>
        <taxon>Catharanthinae</taxon>
        <taxon>Catharanthus</taxon>
    </lineage>
</organism>
<protein>
    <submittedName>
        <fullName evidence="1">Uncharacterized protein</fullName>
    </submittedName>
</protein>
<evidence type="ECO:0000313" key="1">
    <source>
        <dbReference type="EMBL" id="KAI5670313.1"/>
    </source>
</evidence>
<keyword evidence="2" id="KW-1185">Reference proteome</keyword>
<reference evidence="2" key="1">
    <citation type="journal article" date="2023" name="Nat. Plants">
        <title>Single-cell RNA sequencing provides a high-resolution roadmap for understanding the multicellular compartmentation of specialized metabolism.</title>
        <authorList>
            <person name="Sun S."/>
            <person name="Shen X."/>
            <person name="Li Y."/>
            <person name="Li Y."/>
            <person name="Wang S."/>
            <person name="Li R."/>
            <person name="Zhang H."/>
            <person name="Shen G."/>
            <person name="Guo B."/>
            <person name="Wei J."/>
            <person name="Xu J."/>
            <person name="St-Pierre B."/>
            <person name="Chen S."/>
            <person name="Sun C."/>
        </authorList>
    </citation>
    <scope>NUCLEOTIDE SEQUENCE [LARGE SCALE GENOMIC DNA]</scope>
</reference>
<dbReference type="EMBL" id="CM044703">
    <property type="protein sequence ID" value="KAI5670313.1"/>
    <property type="molecule type" value="Genomic_DNA"/>
</dbReference>
<evidence type="ECO:0000313" key="2">
    <source>
        <dbReference type="Proteomes" id="UP001060085"/>
    </source>
</evidence>
<proteinExistence type="predicted"/>
<gene>
    <name evidence="1" type="ORF">M9H77_10677</name>
</gene>
<accession>A0ACC0BCM6</accession>
<comment type="caution">
    <text evidence="1">The sequence shown here is derived from an EMBL/GenBank/DDBJ whole genome shotgun (WGS) entry which is preliminary data.</text>
</comment>
<dbReference type="Proteomes" id="UP001060085">
    <property type="component" value="Linkage Group LG03"/>
</dbReference>
<sequence length="799" mass="91419">MSLLTETSPRLKMPGKRLFEEFDYQSQKTPTPPFKRSNVSIMRKFPSNCGPFASNRGEKAPDFISDEDVIEAKPLKVFEPPNVKFEYMKPNIMERDEEEIDPPVEFVKVNSQNEASKDLEDLKASSQPLKFASKHPLPKIRKGVTISRDFPLNCGEEHVSLSRRAKDNTKRTSEKEQCDMVVESSDEPVEDDNEDCVIIEKFNGVCIENVVQEPYRCDFDWKEDETDDDHTDISILTPSEWNKLQSGFNSHNVRTKDMEEESLVEEMEKHCEEYGLETFDEPNADTTIGSCNQELDPKEIQCLCIVPYNADNAIVTRDKVQEVVKLFEKLYNKLLQDHKAESKEGKVTKPIHFAAAKVLRTQQKWLNRQPIFGHVPGVEVGDEFQFRAQLAMVGLHHQFISGINFVTVRGKKFANSVVDSGRYENKVLSRDVIIYSGQGGNPKVQSINREKSKDQKLKGANLALKNSKEAGLPVRVIRKTYQGDRQMFIYEGLYLVRNFWQERNSTDKMAFMFEMERISGQPDGIDKEPRTLSIGCLEQNKSAAADDVSQGKEKFPIHIVNDINNDEKPQPFTYITKMKYPDWYSISEPEGCDCIDGCTDSKPCYCAYKNGGEIPFNEEGFIMKARRVVHECGPSCKCPPSCQNRVSQHGPRFQLEVFKTKSMGWGVRSREDIKPGSFICEYIGEVLHDKEAEQRKNDEYLFDLDKKGDCLAIDAAQYGNVGRFINHSCSPNLYAQNVVYDNEDKNLPHIMLFASKKIPAMQELSYHYNYKIDRVLDANGNIKKKQCHCGSRKCTGRMY</sequence>